<evidence type="ECO:0000256" key="3">
    <source>
        <dbReference type="SAM" id="MobiDB-lite"/>
    </source>
</evidence>
<organism evidence="5 6">
    <name type="scientific">Marmota marmota marmota</name>
    <name type="common">Alpine marmot</name>
    <dbReference type="NCBI Taxonomy" id="9994"/>
    <lineage>
        <taxon>Eukaryota</taxon>
        <taxon>Metazoa</taxon>
        <taxon>Chordata</taxon>
        <taxon>Craniata</taxon>
        <taxon>Vertebrata</taxon>
        <taxon>Euteleostomi</taxon>
        <taxon>Mammalia</taxon>
        <taxon>Eutheria</taxon>
        <taxon>Euarchontoglires</taxon>
        <taxon>Glires</taxon>
        <taxon>Rodentia</taxon>
        <taxon>Sciuromorpha</taxon>
        <taxon>Sciuridae</taxon>
        <taxon>Xerinae</taxon>
        <taxon>Marmotini</taxon>
        <taxon>Marmota</taxon>
    </lineage>
</organism>
<dbReference type="InterPro" id="IPR013766">
    <property type="entry name" value="Thioredoxin_domain"/>
</dbReference>
<accession>A0A8C6A2A3</accession>
<dbReference type="Pfam" id="PF00085">
    <property type="entry name" value="Thioredoxin"/>
    <property type="match status" value="1"/>
</dbReference>
<keyword evidence="1" id="KW-1015">Disulfide bond</keyword>
<dbReference type="PROSITE" id="PS51352">
    <property type="entry name" value="THIOREDOXIN_2"/>
    <property type="match status" value="1"/>
</dbReference>
<protein>
    <recommendedName>
        <fullName evidence="4">Thioredoxin domain-containing protein</fullName>
    </recommendedName>
</protein>
<evidence type="ECO:0000256" key="2">
    <source>
        <dbReference type="ARBA" id="ARBA00023284"/>
    </source>
</evidence>
<dbReference type="PANTHER" id="PTHR46115">
    <property type="entry name" value="THIOREDOXIN-LIKE PROTEIN 1"/>
    <property type="match status" value="1"/>
</dbReference>
<keyword evidence="2" id="KW-0676">Redox-active center</keyword>
<dbReference type="InterPro" id="IPR036249">
    <property type="entry name" value="Thioredoxin-like_sf"/>
</dbReference>
<dbReference type="GeneTree" id="ENSGT00940000163147"/>
<sequence length="154" mass="17268">MLGSVPASLEETTQPEQGDVPEPSEEALLPKDDDLCEPEDKAPEPLDEDLVKVILDKEDLQEVLTTAGERLVAVEFSATWCGPCRHIRPLFHALSLRHKDVVFLEVDIDVCEELVKDFEVFSLPTFQFYKKEEKVGEFSGALIEKLEAAIAELK</sequence>
<dbReference type="CDD" id="cd02947">
    <property type="entry name" value="TRX_family"/>
    <property type="match status" value="1"/>
</dbReference>
<dbReference type="SUPFAM" id="SSF52833">
    <property type="entry name" value="Thioredoxin-like"/>
    <property type="match status" value="1"/>
</dbReference>
<dbReference type="AlphaFoldDB" id="A0A8C6A2A3"/>
<reference evidence="5" key="2">
    <citation type="submission" date="2025-09" db="UniProtKB">
        <authorList>
            <consortium name="Ensembl"/>
        </authorList>
    </citation>
    <scope>IDENTIFICATION</scope>
</reference>
<evidence type="ECO:0000259" key="4">
    <source>
        <dbReference type="PROSITE" id="PS51352"/>
    </source>
</evidence>
<name>A0A8C6A2A3_MARMA</name>
<feature type="region of interest" description="Disordered" evidence="3">
    <location>
        <begin position="1"/>
        <end position="47"/>
    </location>
</feature>
<evidence type="ECO:0000313" key="6">
    <source>
        <dbReference type="Proteomes" id="UP000694407"/>
    </source>
</evidence>
<reference evidence="5" key="1">
    <citation type="submission" date="2025-08" db="UniProtKB">
        <authorList>
            <consortium name="Ensembl"/>
        </authorList>
    </citation>
    <scope>IDENTIFICATION</scope>
</reference>
<evidence type="ECO:0000256" key="1">
    <source>
        <dbReference type="ARBA" id="ARBA00023157"/>
    </source>
</evidence>
<keyword evidence="6" id="KW-1185">Reference proteome</keyword>
<dbReference type="Proteomes" id="UP000694407">
    <property type="component" value="Unplaced"/>
</dbReference>
<evidence type="ECO:0000313" key="5">
    <source>
        <dbReference type="Ensembl" id="ENSMMMP00000022900.1"/>
    </source>
</evidence>
<feature type="domain" description="Thioredoxin" evidence="4">
    <location>
        <begin position="36"/>
        <end position="154"/>
    </location>
</feature>
<dbReference type="Ensembl" id="ENSMMMT00000025947.1">
    <property type="protein sequence ID" value="ENSMMMP00000022900.1"/>
    <property type="gene ID" value="ENSMMMG00000020080.1"/>
</dbReference>
<dbReference type="Gene3D" id="3.40.30.10">
    <property type="entry name" value="Glutaredoxin"/>
    <property type="match status" value="1"/>
</dbReference>
<feature type="compositionally biased region" description="Basic and acidic residues" evidence="3">
    <location>
        <begin position="28"/>
        <end position="47"/>
    </location>
</feature>
<dbReference type="PRINTS" id="PR00421">
    <property type="entry name" value="THIOREDOXIN"/>
</dbReference>
<proteinExistence type="predicted"/>